<keyword evidence="2" id="KW-1185">Reference proteome</keyword>
<evidence type="ECO:0000313" key="2">
    <source>
        <dbReference type="Proteomes" id="UP000323257"/>
    </source>
</evidence>
<protein>
    <submittedName>
        <fullName evidence="1">Uncharacterized protein</fullName>
    </submittedName>
</protein>
<dbReference type="RefSeq" id="WP_222870986.1">
    <property type="nucleotide sequence ID" value="NZ_VNHS01000001.1"/>
</dbReference>
<proteinExistence type="predicted"/>
<dbReference type="AlphaFoldDB" id="A0A5S5CJI8"/>
<name>A0A5S5CJI8_9BACL</name>
<reference evidence="1 2" key="1">
    <citation type="submission" date="2019-07" db="EMBL/GenBank/DDBJ databases">
        <title>Genomic Encyclopedia of Type Strains, Phase III (KMG-III): the genomes of soil and plant-associated and newly described type strains.</title>
        <authorList>
            <person name="Whitman W."/>
        </authorList>
    </citation>
    <scope>NUCLEOTIDE SEQUENCE [LARGE SCALE GENOMIC DNA]</scope>
    <source>
        <strain evidence="1 2">BL24</strain>
    </source>
</reference>
<dbReference type="EMBL" id="VNHS01000001">
    <property type="protein sequence ID" value="TYP79684.1"/>
    <property type="molecule type" value="Genomic_DNA"/>
</dbReference>
<accession>A0A5S5CJI8</accession>
<comment type="caution">
    <text evidence="1">The sequence shown here is derived from an EMBL/GenBank/DDBJ whole genome shotgun (WGS) entry which is preliminary data.</text>
</comment>
<organism evidence="1 2">
    <name type="scientific">Paenibacillus methanolicus</name>
    <dbReference type="NCBI Taxonomy" id="582686"/>
    <lineage>
        <taxon>Bacteria</taxon>
        <taxon>Bacillati</taxon>
        <taxon>Bacillota</taxon>
        <taxon>Bacilli</taxon>
        <taxon>Bacillales</taxon>
        <taxon>Paenibacillaceae</taxon>
        <taxon>Paenibacillus</taxon>
    </lineage>
</organism>
<gene>
    <name evidence="1" type="ORF">BCM02_101805</name>
</gene>
<sequence>MKILIVADEESQYIWDHFDPERFKDVELILSCGDLKAAYLSYLVSMIHAPLLLYSRQP</sequence>
<evidence type="ECO:0000313" key="1">
    <source>
        <dbReference type="EMBL" id="TYP79684.1"/>
    </source>
</evidence>
<dbReference type="Proteomes" id="UP000323257">
    <property type="component" value="Unassembled WGS sequence"/>
</dbReference>